<comment type="caution">
    <text evidence="1">The sequence shown here is derived from an EMBL/GenBank/DDBJ whole genome shotgun (WGS) entry which is preliminary data.</text>
</comment>
<accession>A0A845F1N2</accession>
<name>A0A845F1N2_9BACL</name>
<dbReference type="RefSeq" id="WP_160920111.1">
    <property type="nucleotide sequence ID" value="NZ_WMEY01000004.1"/>
</dbReference>
<protein>
    <submittedName>
        <fullName evidence="1">Uncharacterized protein</fullName>
    </submittedName>
</protein>
<dbReference type="AlphaFoldDB" id="A0A845F1N2"/>
<reference evidence="1 2" key="1">
    <citation type="submission" date="2019-11" db="EMBL/GenBank/DDBJ databases">
        <title>Genome sequences of 17 halophilic strains isolated from different environments.</title>
        <authorList>
            <person name="Furrow R.E."/>
        </authorList>
    </citation>
    <scope>NUCLEOTIDE SEQUENCE [LARGE SCALE GENOMIC DNA]</scope>
    <source>
        <strain evidence="1 2">22506_14_FS</strain>
    </source>
</reference>
<dbReference type="EMBL" id="WMEY01000004">
    <property type="protein sequence ID" value="MYL64700.1"/>
    <property type="molecule type" value="Genomic_DNA"/>
</dbReference>
<dbReference type="Proteomes" id="UP000447833">
    <property type="component" value="Unassembled WGS sequence"/>
</dbReference>
<evidence type="ECO:0000313" key="1">
    <source>
        <dbReference type="EMBL" id="MYL64700.1"/>
    </source>
</evidence>
<proteinExistence type="predicted"/>
<gene>
    <name evidence="1" type="ORF">GLW07_15180</name>
</gene>
<sequence length="416" mass="47412">MNEMIPHLQLAREIGALNSSDHLIPILANDRDLVIHDVMVINFGAVYITYSFSLKENDQPFNLPTFHIGSLRFDGTSDTDQSFLVSQQEVSSQPGKQPAVINHRIYRAEILYPNSEEADFIEEFARFSDADSVIFENVYAQIDDEKIKLENQELALESDFSNNIYGKADLNETIHTDEGDFTFTHFEAGLNANKLYMKGNDDLHTRLVMTNATEEEFYPFERVLLKDEKGTYVALEPFRTLQETFSYKVNEVVFNNDGLISKRITNSDWEAIQNGKKVSLGEYSGLTYTLHGESSGDGNQLVIRIDGNKDNSPQLLNQIYMESSQAYEDRLSSIPEEEREAYEQQKPVLLEIKDNNKSDVLIYQTSSTESPKEFRIELDYEHFSSGLPAVMTLSNLPNFETVNVDLKGSLQLNEKK</sequence>
<evidence type="ECO:0000313" key="2">
    <source>
        <dbReference type="Proteomes" id="UP000447833"/>
    </source>
</evidence>
<organism evidence="1 2">
    <name type="scientific">Guptibacillus hwajinpoensis</name>
    <dbReference type="NCBI Taxonomy" id="208199"/>
    <lineage>
        <taxon>Bacteria</taxon>
        <taxon>Bacillati</taxon>
        <taxon>Bacillota</taxon>
        <taxon>Bacilli</taxon>
        <taxon>Bacillales</taxon>
        <taxon>Guptibacillaceae</taxon>
        <taxon>Guptibacillus</taxon>
    </lineage>
</organism>